<evidence type="ECO:0008006" key="3">
    <source>
        <dbReference type="Google" id="ProtNLM"/>
    </source>
</evidence>
<dbReference type="EMBL" id="QANS01000001">
    <property type="protein sequence ID" value="PTU32813.1"/>
    <property type="molecule type" value="Genomic_DNA"/>
</dbReference>
<comment type="caution">
    <text evidence="1">The sequence shown here is derived from an EMBL/GenBank/DDBJ whole genome shotgun (WGS) entry which is preliminary data.</text>
</comment>
<organism evidence="1 2">
    <name type="scientific">Stenotrophobium rhamnosiphilum</name>
    <dbReference type="NCBI Taxonomy" id="2029166"/>
    <lineage>
        <taxon>Bacteria</taxon>
        <taxon>Pseudomonadati</taxon>
        <taxon>Pseudomonadota</taxon>
        <taxon>Gammaproteobacteria</taxon>
        <taxon>Nevskiales</taxon>
        <taxon>Nevskiaceae</taxon>
        <taxon>Stenotrophobium</taxon>
    </lineage>
</organism>
<reference evidence="1 2" key="1">
    <citation type="submission" date="2018-04" db="EMBL/GenBank/DDBJ databases">
        <title>Novel species isolated from glacier.</title>
        <authorList>
            <person name="Liu Q."/>
            <person name="Xin Y.-H."/>
        </authorList>
    </citation>
    <scope>NUCLEOTIDE SEQUENCE [LARGE SCALE GENOMIC DNA]</scope>
    <source>
        <strain evidence="1 2">GT1R17</strain>
    </source>
</reference>
<gene>
    <name evidence="1" type="ORF">CJD38_01470</name>
</gene>
<dbReference type="Pfam" id="PF07254">
    <property type="entry name" value="Cpta_toxin"/>
    <property type="match status" value="1"/>
</dbReference>
<accession>A0A2T5MJQ6</accession>
<dbReference type="InterPro" id="IPR009883">
    <property type="entry name" value="YgfX"/>
</dbReference>
<sequence>MFWLHVIPIAILPFAMKEGPMMLSLLALIALSWFSLRRHSVFGFGLKALTRLTWHAEGGWTVRDQTGEYSAELQGNSFTHSAFLVLNFRLKNGTRRTRVLMGDEIEAEQMRQLRARLSIFKAEPSN</sequence>
<protein>
    <recommendedName>
        <fullName evidence="3">Toxin CptA</fullName>
    </recommendedName>
</protein>
<dbReference type="Proteomes" id="UP000244248">
    <property type="component" value="Unassembled WGS sequence"/>
</dbReference>
<dbReference type="AlphaFoldDB" id="A0A2T5MJQ6"/>
<keyword evidence="2" id="KW-1185">Reference proteome</keyword>
<name>A0A2T5MJQ6_9GAMM</name>
<evidence type="ECO:0000313" key="2">
    <source>
        <dbReference type="Proteomes" id="UP000244248"/>
    </source>
</evidence>
<proteinExistence type="predicted"/>
<evidence type="ECO:0000313" key="1">
    <source>
        <dbReference type="EMBL" id="PTU32813.1"/>
    </source>
</evidence>